<reference evidence="11 12" key="1">
    <citation type="submission" date="2021-06" db="EMBL/GenBank/DDBJ databases">
        <authorList>
            <person name="Palmer J.M."/>
        </authorList>
    </citation>
    <scope>NUCLEOTIDE SEQUENCE [LARGE SCALE GENOMIC DNA]</scope>
    <source>
        <strain evidence="11 12">GA_2019</strain>
        <tissue evidence="11">Muscle</tissue>
    </source>
</reference>
<keyword evidence="7 10" id="KW-0256">Endoplasmic reticulum</keyword>
<keyword evidence="6" id="KW-0812">Transmembrane</keyword>
<comment type="caution">
    <text evidence="11">The sequence shown here is derived from an EMBL/GenBank/DDBJ whole genome shotgun (WGS) entry which is preliminary data.</text>
</comment>
<accession>A0ABV0N6B1</accession>
<comment type="subcellular location">
    <subcellularLocation>
        <location evidence="1 10">Endoplasmic reticulum membrane</location>
        <topology evidence="1 10">Multi-pass membrane protein</topology>
    </subcellularLocation>
</comment>
<keyword evidence="5 10" id="KW-0808">Transferase</keyword>
<name>A0ABV0N6B1_9TELE</name>
<protein>
    <recommendedName>
        <fullName evidence="10">Alpha-1,3-glucosyltransferase</fullName>
        <ecNumber evidence="10">2.4.1.-</ecNumber>
    </recommendedName>
</protein>
<dbReference type="Proteomes" id="UP001476798">
    <property type="component" value="Unassembled WGS sequence"/>
</dbReference>
<proteinExistence type="inferred from homology"/>
<evidence type="ECO:0000256" key="10">
    <source>
        <dbReference type="RuleBase" id="RU363110"/>
    </source>
</evidence>
<evidence type="ECO:0000256" key="3">
    <source>
        <dbReference type="ARBA" id="ARBA00008715"/>
    </source>
</evidence>
<keyword evidence="4 10" id="KW-0328">Glycosyltransferase</keyword>
<gene>
    <name evidence="11" type="primary">ALG8_2</name>
    <name evidence="11" type="ORF">GOODEAATRI_033125</name>
</gene>
<evidence type="ECO:0000256" key="6">
    <source>
        <dbReference type="ARBA" id="ARBA00022692"/>
    </source>
</evidence>
<dbReference type="Pfam" id="PF03155">
    <property type="entry name" value="Alg6_Alg8"/>
    <property type="match status" value="1"/>
</dbReference>
<comment type="similarity">
    <text evidence="3 10">Belongs to the ALG6/ALG8 glucosyltransferase family.</text>
</comment>
<evidence type="ECO:0000256" key="8">
    <source>
        <dbReference type="ARBA" id="ARBA00022989"/>
    </source>
</evidence>
<sequence length="100" mass="11687">MFIKCEKVYSGYKLACFTPKPEYRGSRKMALFDCANTSEWTLDYPPLFAWFEFGLSQAAQHFDTNMLQVENLNYNSPSTVLFQRLSVVFTDLVFIYAVRE</sequence>
<evidence type="ECO:0000256" key="7">
    <source>
        <dbReference type="ARBA" id="ARBA00022824"/>
    </source>
</evidence>
<evidence type="ECO:0000256" key="2">
    <source>
        <dbReference type="ARBA" id="ARBA00004922"/>
    </source>
</evidence>
<evidence type="ECO:0000313" key="12">
    <source>
        <dbReference type="Proteomes" id="UP001476798"/>
    </source>
</evidence>
<keyword evidence="12" id="KW-1185">Reference proteome</keyword>
<comment type="pathway">
    <text evidence="2 10">Protein modification; protein glycosylation.</text>
</comment>
<dbReference type="PANTHER" id="PTHR12413:SF2">
    <property type="entry name" value="DOLICHYL PYROPHOSPHATE GLC1MAN9GLCNAC2 ALPHA-1,3-GLUCOSYLTRANSFERASE-RELATED"/>
    <property type="match status" value="1"/>
</dbReference>
<dbReference type="EC" id="2.4.1.-" evidence="10"/>
<organism evidence="11 12">
    <name type="scientific">Goodea atripinnis</name>
    <dbReference type="NCBI Taxonomy" id="208336"/>
    <lineage>
        <taxon>Eukaryota</taxon>
        <taxon>Metazoa</taxon>
        <taxon>Chordata</taxon>
        <taxon>Craniata</taxon>
        <taxon>Vertebrata</taxon>
        <taxon>Euteleostomi</taxon>
        <taxon>Actinopterygii</taxon>
        <taxon>Neopterygii</taxon>
        <taxon>Teleostei</taxon>
        <taxon>Neoteleostei</taxon>
        <taxon>Acanthomorphata</taxon>
        <taxon>Ovalentaria</taxon>
        <taxon>Atherinomorphae</taxon>
        <taxon>Cyprinodontiformes</taxon>
        <taxon>Goodeidae</taxon>
        <taxon>Goodea</taxon>
    </lineage>
</organism>
<keyword evidence="9" id="KW-0472">Membrane</keyword>
<dbReference type="EMBL" id="JAHRIO010026611">
    <property type="protein sequence ID" value="MEQ2166891.1"/>
    <property type="molecule type" value="Genomic_DNA"/>
</dbReference>
<dbReference type="InterPro" id="IPR004856">
    <property type="entry name" value="Glyco_trans_ALG6/ALG8"/>
</dbReference>
<evidence type="ECO:0000313" key="11">
    <source>
        <dbReference type="EMBL" id="MEQ2166891.1"/>
    </source>
</evidence>
<evidence type="ECO:0000256" key="1">
    <source>
        <dbReference type="ARBA" id="ARBA00004477"/>
    </source>
</evidence>
<evidence type="ECO:0000256" key="4">
    <source>
        <dbReference type="ARBA" id="ARBA00022676"/>
    </source>
</evidence>
<evidence type="ECO:0000256" key="9">
    <source>
        <dbReference type="ARBA" id="ARBA00023136"/>
    </source>
</evidence>
<dbReference type="GO" id="GO:0016740">
    <property type="term" value="F:transferase activity"/>
    <property type="evidence" value="ECO:0007669"/>
    <property type="project" value="UniProtKB-KW"/>
</dbReference>
<keyword evidence="8" id="KW-1133">Transmembrane helix</keyword>
<dbReference type="PANTHER" id="PTHR12413">
    <property type="entry name" value="DOLICHYL GLYCOSYLTRANSFERASE"/>
    <property type="match status" value="1"/>
</dbReference>
<evidence type="ECO:0000256" key="5">
    <source>
        <dbReference type="ARBA" id="ARBA00022679"/>
    </source>
</evidence>